<dbReference type="GO" id="GO:0032993">
    <property type="term" value="C:protein-DNA complex"/>
    <property type="evidence" value="ECO:0007669"/>
    <property type="project" value="TreeGrafter"/>
</dbReference>
<dbReference type="PANTHER" id="PTHR30346">
    <property type="entry name" value="TRANSCRIPTIONAL DUAL REGULATOR HCAR-RELATED"/>
    <property type="match status" value="1"/>
</dbReference>
<dbReference type="GO" id="GO:0003677">
    <property type="term" value="F:DNA binding"/>
    <property type="evidence" value="ECO:0007669"/>
    <property type="project" value="UniProtKB-KW"/>
</dbReference>
<keyword evidence="4" id="KW-0804">Transcription</keyword>
<comment type="caution">
    <text evidence="7">The sequence shown here is derived from an EMBL/GenBank/DDBJ whole genome shotgun (WGS) entry which is preliminary data.</text>
</comment>
<gene>
    <name evidence="7" type="ORF">D8Y23_03130</name>
</gene>
<dbReference type="RefSeq" id="WP_128216717.1">
    <property type="nucleotide sequence ID" value="NZ_RBZY01000007.1"/>
</dbReference>
<dbReference type="OrthoDB" id="3388207at2"/>
<dbReference type="InterPro" id="IPR005119">
    <property type="entry name" value="LysR_subst-bd"/>
</dbReference>
<comment type="similarity">
    <text evidence="1">Belongs to the LysR transcriptional regulatory family.</text>
</comment>
<feature type="region of interest" description="Disordered" evidence="5">
    <location>
        <begin position="1"/>
        <end position="48"/>
    </location>
</feature>
<dbReference type="Proteomes" id="UP000285970">
    <property type="component" value="Unassembled WGS sequence"/>
</dbReference>
<evidence type="ECO:0000256" key="1">
    <source>
        <dbReference type="ARBA" id="ARBA00009437"/>
    </source>
</evidence>
<dbReference type="SUPFAM" id="SSF53850">
    <property type="entry name" value="Periplasmic binding protein-like II"/>
    <property type="match status" value="1"/>
</dbReference>
<organism evidence="7 8">
    <name type="scientific">Microbacterium enclense</name>
    <dbReference type="NCBI Taxonomy" id="993073"/>
    <lineage>
        <taxon>Bacteria</taxon>
        <taxon>Bacillati</taxon>
        <taxon>Actinomycetota</taxon>
        <taxon>Actinomycetes</taxon>
        <taxon>Micrococcales</taxon>
        <taxon>Microbacteriaceae</taxon>
        <taxon>Microbacterium</taxon>
    </lineage>
</organism>
<sequence length="241" mass="25382">MAKNGSGSRGSRGGAGRPRAGAPARKPAPARPQRKPTPAPTPREEPRIFTLGAVPGATPGKWIGLWRDRMPHVALDLREIPVATQRAALHDVDAALVRLPLDQADDLHVIPLYDELPVVVMSTDSALIAAEDEISIGDLAGEVVIVPADDVLGARIPDAIAPAFSPPADTAEAIATVAAGVGVVVVPMSLARAHHRRDVEYRVLADGPVSTVALAWRRDATTDDVETFVGIVRGRTARSSR</sequence>
<feature type="compositionally biased region" description="Gly residues" evidence="5">
    <location>
        <begin position="7"/>
        <end position="16"/>
    </location>
</feature>
<dbReference type="Gene3D" id="3.40.190.10">
    <property type="entry name" value="Periplasmic binding protein-like II"/>
    <property type="match status" value="2"/>
</dbReference>
<keyword evidence="2" id="KW-0805">Transcription regulation</keyword>
<evidence type="ECO:0000256" key="4">
    <source>
        <dbReference type="ARBA" id="ARBA00023163"/>
    </source>
</evidence>
<proteinExistence type="inferred from homology"/>
<evidence type="ECO:0000256" key="3">
    <source>
        <dbReference type="ARBA" id="ARBA00023125"/>
    </source>
</evidence>
<keyword evidence="3" id="KW-0238">DNA-binding</keyword>
<dbReference type="EMBL" id="RBZY01000007">
    <property type="protein sequence ID" value="RWR21996.1"/>
    <property type="molecule type" value="Genomic_DNA"/>
</dbReference>
<evidence type="ECO:0000256" key="5">
    <source>
        <dbReference type="SAM" id="MobiDB-lite"/>
    </source>
</evidence>
<name>A0A443JNB9_9MICO</name>
<evidence type="ECO:0000313" key="7">
    <source>
        <dbReference type="EMBL" id="RWR21996.1"/>
    </source>
</evidence>
<dbReference type="GO" id="GO:0003700">
    <property type="term" value="F:DNA-binding transcription factor activity"/>
    <property type="evidence" value="ECO:0007669"/>
    <property type="project" value="TreeGrafter"/>
</dbReference>
<evidence type="ECO:0000313" key="8">
    <source>
        <dbReference type="Proteomes" id="UP000285970"/>
    </source>
</evidence>
<protein>
    <submittedName>
        <fullName evidence="7">Transcriptional regulator</fullName>
    </submittedName>
</protein>
<feature type="domain" description="LysR substrate-binding" evidence="6">
    <location>
        <begin position="61"/>
        <end position="235"/>
    </location>
</feature>
<dbReference type="PANTHER" id="PTHR30346:SF0">
    <property type="entry name" value="HCA OPERON TRANSCRIPTIONAL ACTIVATOR HCAR"/>
    <property type="match status" value="1"/>
</dbReference>
<feature type="compositionally biased region" description="Low complexity" evidence="5">
    <location>
        <begin position="17"/>
        <end position="27"/>
    </location>
</feature>
<evidence type="ECO:0000259" key="6">
    <source>
        <dbReference type="Pfam" id="PF03466"/>
    </source>
</evidence>
<evidence type="ECO:0000256" key="2">
    <source>
        <dbReference type="ARBA" id="ARBA00023015"/>
    </source>
</evidence>
<reference evidence="7 8" key="1">
    <citation type="journal article" date="2018" name="Front. Microbiol.">
        <title>Novel Insights Into Bacterial Dimethylsulfoniopropionate Catabolism in the East China Sea.</title>
        <authorList>
            <person name="Liu J."/>
            <person name="Liu J."/>
            <person name="Zhang S.H."/>
            <person name="Liang J."/>
            <person name="Lin H."/>
            <person name="Song D."/>
            <person name="Yang G.P."/>
            <person name="Todd J.D."/>
            <person name="Zhang X.H."/>
        </authorList>
    </citation>
    <scope>NUCLEOTIDE SEQUENCE [LARGE SCALE GENOMIC DNA]</scope>
    <source>
        <strain evidence="7 8">ZYFD042</strain>
    </source>
</reference>
<dbReference type="AlphaFoldDB" id="A0A443JNB9"/>
<dbReference type="Pfam" id="PF03466">
    <property type="entry name" value="LysR_substrate"/>
    <property type="match status" value="1"/>
</dbReference>
<accession>A0A443JNB9</accession>